<keyword evidence="1" id="KW-1133">Transmembrane helix</keyword>
<evidence type="ECO:0000256" key="1">
    <source>
        <dbReference type="SAM" id="Phobius"/>
    </source>
</evidence>
<gene>
    <name evidence="2" type="ORF">BDQ94DRAFT_141919</name>
</gene>
<dbReference type="AlphaFoldDB" id="A0A3F3Q4C8"/>
<dbReference type="Proteomes" id="UP000253729">
    <property type="component" value="Unassembled WGS sequence"/>
</dbReference>
<organism evidence="2 3">
    <name type="scientific">Aspergillus welwitschiae</name>
    <dbReference type="NCBI Taxonomy" id="1341132"/>
    <lineage>
        <taxon>Eukaryota</taxon>
        <taxon>Fungi</taxon>
        <taxon>Dikarya</taxon>
        <taxon>Ascomycota</taxon>
        <taxon>Pezizomycotina</taxon>
        <taxon>Eurotiomycetes</taxon>
        <taxon>Eurotiomycetidae</taxon>
        <taxon>Eurotiales</taxon>
        <taxon>Aspergillaceae</taxon>
        <taxon>Aspergillus</taxon>
        <taxon>Aspergillus subgen. Circumdati</taxon>
    </lineage>
</organism>
<name>A0A3F3Q4C8_9EURO</name>
<feature type="transmembrane region" description="Helical" evidence="1">
    <location>
        <begin position="30"/>
        <end position="49"/>
    </location>
</feature>
<accession>A0A3F3Q4C8</accession>
<sequence>MWCLLLYCVVVCWGWFVLWRVGMVFGPCQAVFLAIFPGLLLYGVTLWFTTDGVAIS</sequence>
<evidence type="ECO:0000313" key="2">
    <source>
        <dbReference type="EMBL" id="RDH34028.1"/>
    </source>
</evidence>
<dbReference type="GeneID" id="38134280"/>
<keyword evidence="1" id="KW-0472">Membrane</keyword>
<reference evidence="2" key="1">
    <citation type="submission" date="2018-07" db="EMBL/GenBank/DDBJ databases">
        <title>The genomes of Aspergillus section Nigri reveals drivers in fungal speciation.</title>
        <authorList>
            <consortium name="DOE Joint Genome Institute"/>
            <person name="Vesth T.C."/>
            <person name="Nybo J."/>
            <person name="Theobald S."/>
            <person name="Brandl J."/>
            <person name="Frisvad J.C."/>
            <person name="Nielsen K.F."/>
            <person name="Lyhne E.K."/>
            <person name="Kogle M.E."/>
            <person name="Kuo A."/>
            <person name="Riley R."/>
            <person name="Clum A."/>
            <person name="Nolan M."/>
            <person name="Lipzen A."/>
            <person name="Salamov A."/>
            <person name="Henrissat B."/>
            <person name="Wiebenga A."/>
            <person name="De vries R.P."/>
            <person name="Grigoriev I.V."/>
            <person name="Mortensen U.H."/>
            <person name="Andersen M.R."/>
            <person name="Baker S.E."/>
        </authorList>
    </citation>
    <scope>NUCLEOTIDE SEQUENCE [LARGE SCALE GENOMIC DNA]</scope>
    <source>
        <strain evidence="2">CBS 139.54b</strain>
    </source>
</reference>
<protein>
    <submittedName>
        <fullName evidence="2">Uncharacterized protein</fullName>
    </submittedName>
</protein>
<evidence type="ECO:0000313" key="3">
    <source>
        <dbReference type="Proteomes" id="UP000253729"/>
    </source>
</evidence>
<keyword evidence="3" id="KW-1185">Reference proteome</keyword>
<keyword evidence="1" id="KW-0812">Transmembrane</keyword>
<proteinExistence type="predicted"/>
<dbReference type="EMBL" id="KZ852044">
    <property type="protein sequence ID" value="RDH34028.1"/>
    <property type="molecule type" value="Genomic_DNA"/>
</dbReference>
<dbReference type="RefSeq" id="XP_026627050.1">
    <property type="nucleotide sequence ID" value="XM_026765924.1"/>
</dbReference>